<keyword evidence="1" id="KW-1133">Transmembrane helix</keyword>
<feature type="transmembrane region" description="Helical" evidence="1">
    <location>
        <begin position="75"/>
        <end position="100"/>
    </location>
</feature>
<dbReference type="RefSeq" id="WP_250787847.1">
    <property type="nucleotide sequence ID" value="NZ_JBBNOP010000014.1"/>
</dbReference>
<name>A0ABV1JIM9_9ACTN</name>
<evidence type="ECO:0000256" key="1">
    <source>
        <dbReference type="SAM" id="Phobius"/>
    </source>
</evidence>
<keyword evidence="1" id="KW-0472">Membrane</keyword>
<evidence type="ECO:0000313" key="2">
    <source>
        <dbReference type="EMBL" id="MEQ3363947.1"/>
    </source>
</evidence>
<organism evidence="2 3">
    <name type="scientific">Raoultibacter massiliensis</name>
    <dbReference type="NCBI Taxonomy" id="1852371"/>
    <lineage>
        <taxon>Bacteria</taxon>
        <taxon>Bacillati</taxon>
        <taxon>Actinomycetota</taxon>
        <taxon>Coriobacteriia</taxon>
        <taxon>Eggerthellales</taxon>
        <taxon>Eggerthellaceae</taxon>
        <taxon>Raoultibacter</taxon>
    </lineage>
</organism>
<dbReference type="Proteomes" id="UP001487305">
    <property type="component" value="Unassembled WGS sequence"/>
</dbReference>
<protein>
    <submittedName>
        <fullName evidence="2">Uncharacterized protein</fullName>
    </submittedName>
</protein>
<dbReference type="EMBL" id="JBBNOP010000014">
    <property type="protein sequence ID" value="MEQ3363947.1"/>
    <property type="molecule type" value="Genomic_DNA"/>
</dbReference>
<keyword evidence="3" id="KW-1185">Reference proteome</keyword>
<gene>
    <name evidence="2" type="ORF">AAA083_13265</name>
</gene>
<sequence length="110" mass="12619">MNGERFYLLQNQSALKQHDETHLFKVGIDGNKLADDLDEALELLSKEASKSDEYGDTYSRDWMERASDKQEKDPFLKWAGIGFCAMMVCLGISMLVHSVFQIGFCSKWFL</sequence>
<comment type="caution">
    <text evidence="2">The sequence shown here is derived from an EMBL/GenBank/DDBJ whole genome shotgun (WGS) entry which is preliminary data.</text>
</comment>
<keyword evidence="1" id="KW-0812">Transmembrane</keyword>
<evidence type="ECO:0000313" key="3">
    <source>
        <dbReference type="Proteomes" id="UP001487305"/>
    </source>
</evidence>
<accession>A0ABV1JIM9</accession>
<reference evidence="2 3" key="1">
    <citation type="submission" date="2024-04" db="EMBL/GenBank/DDBJ databases">
        <title>Human intestinal bacterial collection.</title>
        <authorList>
            <person name="Pauvert C."/>
            <person name="Hitch T.C.A."/>
            <person name="Clavel T."/>
        </authorList>
    </citation>
    <scope>NUCLEOTIDE SEQUENCE [LARGE SCALE GENOMIC DNA]</scope>
    <source>
        <strain evidence="2 3">CLA-KB-H42</strain>
    </source>
</reference>
<proteinExistence type="predicted"/>